<accession>A0A645K205</accession>
<protein>
    <submittedName>
        <fullName evidence="1">Uncharacterized protein</fullName>
    </submittedName>
</protein>
<evidence type="ECO:0000313" key="1">
    <source>
        <dbReference type="EMBL" id="MPN65093.1"/>
    </source>
</evidence>
<proteinExistence type="predicted"/>
<dbReference type="EMBL" id="VSSQ01146939">
    <property type="protein sequence ID" value="MPN65093.1"/>
    <property type="molecule type" value="Genomic_DNA"/>
</dbReference>
<gene>
    <name evidence="1" type="ORF">SDC9_212872</name>
</gene>
<dbReference type="AlphaFoldDB" id="A0A645K205"/>
<name>A0A645K205_9ZZZZ</name>
<sequence length="84" mass="9571">MKRFQLLLKFSHEEKFFSSRLSQKMVTIFPIAEMISPWLKISAPTAIPAKSEIYTFLVIRASPIAKTGGISDQYPNSMMHLPLN</sequence>
<comment type="caution">
    <text evidence="1">The sequence shown here is derived from an EMBL/GenBank/DDBJ whole genome shotgun (WGS) entry which is preliminary data.</text>
</comment>
<organism evidence="1">
    <name type="scientific">bioreactor metagenome</name>
    <dbReference type="NCBI Taxonomy" id="1076179"/>
    <lineage>
        <taxon>unclassified sequences</taxon>
        <taxon>metagenomes</taxon>
        <taxon>ecological metagenomes</taxon>
    </lineage>
</organism>
<reference evidence="1" key="1">
    <citation type="submission" date="2019-08" db="EMBL/GenBank/DDBJ databases">
        <authorList>
            <person name="Kucharzyk K."/>
            <person name="Murdoch R.W."/>
            <person name="Higgins S."/>
            <person name="Loffler F."/>
        </authorList>
    </citation>
    <scope>NUCLEOTIDE SEQUENCE</scope>
</reference>